<keyword evidence="3" id="KW-1185">Reference proteome</keyword>
<evidence type="ECO:0000313" key="2">
    <source>
        <dbReference type="EMBL" id="KAJ9134442.1"/>
    </source>
</evidence>
<name>A0AA38VM11_9PEZI</name>
<evidence type="ECO:0000313" key="3">
    <source>
        <dbReference type="Proteomes" id="UP001174694"/>
    </source>
</evidence>
<sequence>MSLARGEPHTTLSPEHSRFQTLDAGGSAWSLRRRHVMLPRTSAWKGEEGDRQRSNGARGAGYHLRMSAAKRQAAYRPHKHFASVFGVCPRFIHSNLDSSRRL</sequence>
<dbReference type="EMBL" id="JANBVO010000043">
    <property type="protein sequence ID" value="KAJ9134442.1"/>
    <property type="molecule type" value="Genomic_DNA"/>
</dbReference>
<proteinExistence type="predicted"/>
<dbReference type="AlphaFoldDB" id="A0AA38VM11"/>
<accession>A0AA38VM11</accession>
<reference evidence="2" key="1">
    <citation type="submission" date="2022-07" db="EMBL/GenBank/DDBJ databases">
        <title>Fungi with potential for degradation of polypropylene.</title>
        <authorList>
            <person name="Gostincar C."/>
        </authorList>
    </citation>
    <scope>NUCLEOTIDE SEQUENCE</scope>
    <source>
        <strain evidence="2">EXF-13308</strain>
    </source>
</reference>
<comment type="caution">
    <text evidence="2">The sequence shown here is derived from an EMBL/GenBank/DDBJ whole genome shotgun (WGS) entry which is preliminary data.</text>
</comment>
<organism evidence="2 3">
    <name type="scientific">Pleurostoma richardsiae</name>
    <dbReference type="NCBI Taxonomy" id="41990"/>
    <lineage>
        <taxon>Eukaryota</taxon>
        <taxon>Fungi</taxon>
        <taxon>Dikarya</taxon>
        <taxon>Ascomycota</taxon>
        <taxon>Pezizomycotina</taxon>
        <taxon>Sordariomycetes</taxon>
        <taxon>Sordariomycetidae</taxon>
        <taxon>Calosphaeriales</taxon>
        <taxon>Pleurostomataceae</taxon>
        <taxon>Pleurostoma</taxon>
    </lineage>
</organism>
<protein>
    <submittedName>
        <fullName evidence="2">Uncharacterized protein</fullName>
    </submittedName>
</protein>
<gene>
    <name evidence="2" type="ORF">NKR23_g10074</name>
</gene>
<dbReference type="Proteomes" id="UP001174694">
    <property type="component" value="Unassembled WGS sequence"/>
</dbReference>
<evidence type="ECO:0000256" key="1">
    <source>
        <dbReference type="SAM" id="MobiDB-lite"/>
    </source>
</evidence>
<feature type="region of interest" description="Disordered" evidence="1">
    <location>
        <begin position="1"/>
        <end position="24"/>
    </location>
</feature>